<organism evidence="2 3">
    <name type="scientific">Penicillium chermesinum</name>
    <dbReference type="NCBI Taxonomy" id="63820"/>
    <lineage>
        <taxon>Eukaryota</taxon>
        <taxon>Fungi</taxon>
        <taxon>Dikarya</taxon>
        <taxon>Ascomycota</taxon>
        <taxon>Pezizomycotina</taxon>
        <taxon>Eurotiomycetes</taxon>
        <taxon>Eurotiomycetidae</taxon>
        <taxon>Eurotiales</taxon>
        <taxon>Aspergillaceae</taxon>
        <taxon>Penicillium</taxon>
    </lineage>
</organism>
<dbReference type="SMART" id="SM00355">
    <property type="entry name" value="ZnF_C2H2"/>
    <property type="match status" value="2"/>
</dbReference>
<reference evidence="2" key="2">
    <citation type="journal article" date="2023" name="IMA Fungus">
        <title>Comparative genomic study of the Penicillium genus elucidates a diverse pangenome and 15 lateral gene transfer events.</title>
        <authorList>
            <person name="Petersen C."/>
            <person name="Sorensen T."/>
            <person name="Nielsen M.R."/>
            <person name="Sondergaard T.E."/>
            <person name="Sorensen J.L."/>
            <person name="Fitzpatrick D.A."/>
            <person name="Frisvad J.C."/>
            <person name="Nielsen K.L."/>
        </authorList>
    </citation>
    <scope>NUCLEOTIDE SEQUENCE</scope>
    <source>
        <strain evidence="2">IBT 19713</strain>
    </source>
</reference>
<accession>A0A9W9NZ32</accession>
<dbReference type="OrthoDB" id="4367253at2759"/>
<dbReference type="InterPro" id="IPR013087">
    <property type="entry name" value="Znf_C2H2_type"/>
</dbReference>
<dbReference type="InterPro" id="IPR036236">
    <property type="entry name" value="Znf_C2H2_sf"/>
</dbReference>
<dbReference type="EMBL" id="JAPQKS010000004">
    <property type="protein sequence ID" value="KAJ5232398.1"/>
    <property type="molecule type" value="Genomic_DNA"/>
</dbReference>
<feature type="domain" description="C2H2-type" evidence="1">
    <location>
        <begin position="43"/>
        <end position="70"/>
    </location>
</feature>
<evidence type="ECO:0000313" key="2">
    <source>
        <dbReference type="EMBL" id="KAJ5232398.1"/>
    </source>
</evidence>
<feature type="domain" description="C2H2-type" evidence="1">
    <location>
        <begin position="76"/>
        <end position="100"/>
    </location>
</feature>
<reference evidence="2" key="1">
    <citation type="submission" date="2022-11" db="EMBL/GenBank/DDBJ databases">
        <authorList>
            <person name="Petersen C."/>
        </authorList>
    </citation>
    <scope>NUCLEOTIDE SEQUENCE</scope>
    <source>
        <strain evidence="2">IBT 19713</strain>
    </source>
</reference>
<dbReference type="Proteomes" id="UP001150941">
    <property type="component" value="Unassembled WGS sequence"/>
</dbReference>
<evidence type="ECO:0000313" key="3">
    <source>
        <dbReference type="Proteomes" id="UP001150941"/>
    </source>
</evidence>
<proteinExistence type="predicted"/>
<protein>
    <recommendedName>
        <fullName evidence="1">C2H2-type domain-containing protein</fullName>
    </recommendedName>
</protein>
<dbReference type="AlphaFoldDB" id="A0A9W9NZ32"/>
<dbReference type="SUPFAM" id="SSF57667">
    <property type="entry name" value="beta-beta-alpha zinc fingers"/>
    <property type="match status" value="1"/>
</dbReference>
<dbReference type="GeneID" id="83201954"/>
<evidence type="ECO:0000259" key="1">
    <source>
        <dbReference type="SMART" id="SM00355"/>
    </source>
</evidence>
<gene>
    <name evidence="2" type="ORF">N7468_005354</name>
</gene>
<dbReference type="RefSeq" id="XP_058330391.1">
    <property type="nucleotide sequence ID" value="XM_058474651.1"/>
</dbReference>
<sequence>MSLIKHLVRLAHLRAKVTFKGEHRNSRLHCRDFMLISTSVEGLECKWEGCTYKGNFGSRGALERHVKALHTNTQEFKCPDCDFVNGRRDKLQEHQRRKKHGNYIRLS</sequence>
<keyword evidence="3" id="KW-1185">Reference proteome</keyword>
<dbReference type="Gene3D" id="3.30.160.60">
    <property type="entry name" value="Classic Zinc Finger"/>
    <property type="match status" value="1"/>
</dbReference>
<comment type="caution">
    <text evidence="2">The sequence shown here is derived from an EMBL/GenBank/DDBJ whole genome shotgun (WGS) entry which is preliminary data.</text>
</comment>
<name>A0A9W9NZ32_9EURO</name>